<sequence length="197" mass="20292">MSNTPPYGLPPAGSQPGSTSRPGSAAPYNPLPPPMAQARTPRNPGRWPAFTALVIALTGIAVGIVGWFRPTLHNVAPVAPSAPSFTEEQIKSAKARACNAFETVRKGAALQTHSEASEPLAATANARLSLTVGNAYLLARLDPATPPALAAAIRTLADDLLDLAANAMAGAMNDDPAQANRLRNADAADARVANLCK</sequence>
<evidence type="ECO:0000256" key="2">
    <source>
        <dbReference type="SAM" id="Phobius"/>
    </source>
</evidence>
<dbReference type="AlphaFoldDB" id="A0AAD1M324"/>
<dbReference type="KEGG" id="mxe:MYXE_45640"/>
<organism evidence="3 4">
    <name type="scientific">Mycobacterium xenopi</name>
    <dbReference type="NCBI Taxonomy" id="1789"/>
    <lineage>
        <taxon>Bacteria</taxon>
        <taxon>Bacillati</taxon>
        <taxon>Actinomycetota</taxon>
        <taxon>Actinomycetes</taxon>
        <taxon>Mycobacteriales</taxon>
        <taxon>Mycobacteriaceae</taxon>
        <taxon>Mycobacterium</taxon>
    </lineage>
</organism>
<gene>
    <name evidence="3" type="ORF">MYXE_45640</name>
</gene>
<proteinExistence type="predicted"/>
<evidence type="ECO:0000256" key="1">
    <source>
        <dbReference type="SAM" id="MobiDB-lite"/>
    </source>
</evidence>
<evidence type="ECO:0000313" key="4">
    <source>
        <dbReference type="Proteomes" id="UP000464624"/>
    </source>
</evidence>
<feature type="transmembrane region" description="Helical" evidence="2">
    <location>
        <begin position="47"/>
        <end position="68"/>
    </location>
</feature>
<keyword evidence="2" id="KW-0812">Transmembrane</keyword>
<name>A0AAD1M324_MYCXE</name>
<evidence type="ECO:0000313" key="3">
    <source>
        <dbReference type="EMBL" id="BBU24774.1"/>
    </source>
</evidence>
<keyword evidence="2" id="KW-1133">Transmembrane helix</keyword>
<reference evidence="3 4" key="1">
    <citation type="submission" date="2019-12" db="EMBL/GenBank/DDBJ databases">
        <title>Complete genome sequence of Mycolicibacterium xenopi str. JCM15661T.</title>
        <authorList>
            <person name="Yoshida M."/>
            <person name="Fukano H."/>
            <person name="Asakura T."/>
            <person name="Hoshino Y."/>
        </authorList>
    </citation>
    <scope>NUCLEOTIDE SEQUENCE [LARGE SCALE GENOMIC DNA]</scope>
    <source>
        <strain evidence="3 4">JCM 15661T</strain>
    </source>
</reference>
<feature type="region of interest" description="Disordered" evidence="1">
    <location>
        <begin position="1"/>
        <end position="43"/>
    </location>
</feature>
<protein>
    <recommendedName>
        <fullName evidence="5">Alanine and proline rich membrane protein</fullName>
    </recommendedName>
</protein>
<dbReference type="Proteomes" id="UP000464624">
    <property type="component" value="Chromosome"/>
</dbReference>
<accession>A0AAD1M324</accession>
<dbReference type="EMBL" id="AP022314">
    <property type="protein sequence ID" value="BBU24774.1"/>
    <property type="molecule type" value="Genomic_DNA"/>
</dbReference>
<keyword evidence="2" id="KW-0472">Membrane</keyword>
<evidence type="ECO:0008006" key="5">
    <source>
        <dbReference type="Google" id="ProtNLM"/>
    </source>
</evidence>